<reference evidence="1 2" key="1">
    <citation type="journal article" name="Nat. Commun.">
        <title>Undinarchaeota illuminate DPANN phylogeny and the impact of gene transfer on archaeal evolution.</title>
        <authorList>
            <person name="Dombrowski N."/>
            <person name="Williams T.A."/>
            <person name="Sun J."/>
            <person name="Woodcroft B.J."/>
            <person name="Lee J.H."/>
            <person name="Minh B.Q."/>
            <person name="Rinke C."/>
            <person name="Spang A."/>
        </authorList>
    </citation>
    <scope>NUCLEOTIDE SEQUENCE [LARGE SCALE GENOMIC DNA]</scope>
    <source>
        <strain evidence="1">MAG_bin1129</strain>
    </source>
</reference>
<dbReference type="NCBIfam" id="TIGR04213">
    <property type="entry name" value="PGF_pre_PGF"/>
    <property type="match status" value="1"/>
</dbReference>
<sequence>MVNNNRLAVLTFLIIFSTAIAPVLADGTGLSVTQVQTPFNFRDVGNSTPAVYTIWANVENTGGGTVSFVNVTFIYPFGINPQTAGNCFNSERTFNLTHESCTVGYYNLSAGGGSNATLNVIANISALTMSYAGHNVTRPEYIYATSNASNGSSVVSSATQHNQTPFWINPRPYAHVALFNNTSETNYTIDSANSNGTVYITNWNQTRNGYIAMTPLVQYNSTLGYPLPVYNTYAQIFYMDRTPMEAAADSSSPIYMEPLSYNLTFRIVIPFVNNSSAINQTYNIHSPVAEGNSNQRLVPLLIEQFTQPGMMGENITFIFARPVSLNGLTGVANGPFSVWYAVNNSSNPSIKNETGGINRTIYTTTNLSTERGIDIVYAIYSTTYNPQSGYSTLTIRARNASHLNNTDISILFTLLDWQAGVQSSPITIRVQNISGFNHTHPPKSGDNITTTYLINITNQLGNHTLSNLSIRFITPGNVSILNGSNAGLTHVITDLNNASFKYSTNNLTYAYAAPWEGAINFTKSVNMTDRTGPMQGSVITMNFTIVDVLLGSHFNNWIPGAPGNVSNHSRATLNFTMYMSTPVMNFTNNTPGTGGSRNSYNATIQMPITGRMNLSDKLPGFASNVTDYNITIDGKTYSNTTDGNISISSLIINNLEAGAHSISVSYVVPSAGGGGGDSGSSGGGGGGGGGVGGVALPSESKALGMIPAGTTALAVFEKAEDLYVSQIAITPKSEIANAVVKITKYFERPAAVPDPTKAQINPVGLIATGMAILVRGESLSLQAAEPRKAVFAYLNIETINFKSESLERAEIQFLVNKSWLTKNGFAENDVSLLRYSKNWQKLKTERVGSVGDKLTYKAVSSGLSTFAIYAEGKVLAAEEVEKAPEVVTEEERHSPI</sequence>
<evidence type="ECO:0000313" key="1">
    <source>
        <dbReference type="EMBL" id="HIK00275.1"/>
    </source>
</evidence>
<evidence type="ECO:0000313" key="2">
    <source>
        <dbReference type="Proteomes" id="UP000646946"/>
    </source>
</evidence>
<name>A0A832X5Y0_9ARCH</name>
<protein>
    <submittedName>
        <fullName evidence="1">PGF-pre-PGF domain-containing protein</fullName>
    </submittedName>
</protein>
<gene>
    <name evidence="1" type="ORF">H1016_01915</name>
</gene>
<dbReference type="Proteomes" id="UP000646946">
    <property type="component" value="Unassembled WGS sequence"/>
</dbReference>
<proteinExistence type="predicted"/>
<accession>A0A832X5Y0</accession>
<comment type="caution">
    <text evidence="1">The sequence shown here is derived from an EMBL/GenBank/DDBJ whole genome shotgun (WGS) entry which is preliminary data.</text>
</comment>
<organism evidence="1 2">
    <name type="scientific">Candidatus Naiadarchaeum limnaeum</name>
    <dbReference type="NCBI Taxonomy" id="2756139"/>
    <lineage>
        <taxon>Archaea</taxon>
        <taxon>Candidatus Undinarchaeota</taxon>
        <taxon>Candidatus Undinarchaeia</taxon>
        <taxon>Candidatus Naiadarchaeales</taxon>
        <taxon>Candidatus Naiadarchaeaceae</taxon>
        <taxon>Candidatus Naiadarchaeum</taxon>
    </lineage>
</organism>
<keyword evidence="2" id="KW-1185">Reference proteome</keyword>
<dbReference type="AlphaFoldDB" id="A0A832X5Y0"/>
<dbReference type="InterPro" id="IPR026453">
    <property type="entry name" value="PGF_pre_PGF"/>
</dbReference>
<dbReference type="EMBL" id="DVAB01000017">
    <property type="protein sequence ID" value="HIK00275.1"/>
    <property type="molecule type" value="Genomic_DNA"/>
</dbReference>